<feature type="region of interest" description="Disordered" evidence="3">
    <location>
        <begin position="224"/>
        <end position="243"/>
    </location>
</feature>
<dbReference type="PANTHER" id="PTHR31668">
    <property type="entry name" value="GLUCOSE TRANSPORT TRANSCRIPTION REGULATOR RGT1-RELATED-RELATED"/>
    <property type="match status" value="1"/>
</dbReference>
<feature type="region of interest" description="Disordered" evidence="3">
    <location>
        <begin position="58"/>
        <end position="169"/>
    </location>
</feature>
<dbReference type="AlphaFoldDB" id="A0A4U6XFC2"/>
<feature type="compositionally biased region" description="Low complexity" evidence="3">
    <location>
        <begin position="124"/>
        <end position="137"/>
    </location>
</feature>
<feature type="domain" description="Zn(2)-C6 fungal-type" evidence="4">
    <location>
        <begin position="22"/>
        <end position="56"/>
    </location>
</feature>
<name>A0A4U6XFC2_9PEZI</name>
<feature type="compositionally biased region" description="Polar residues" evidence="3">
    <location>
        <begin position="230"/>
        <end position="240"/>
    </location>
</feature>
<dbReference type="STRING" id="1306861.A0A4U6XFC2"/>
<dbReference type="InterPro" id="IPR001138">
    <property type="entry name" value="Zn2Cys6_DnaBD"/>
</dbReference>
<dbReference type="InterPro" id="IPR036864">
    <property type="entry name" value="Zn2-C6_fun-type_DNA-bd_sf"/>
</dbReference>
<dbReference type="SMART" id="SM00906">
    <property type="entry name" value="Fungal_trans"/>
    <property type="match status" value="1"/>
</dbReference>
<dbReference type="SMART" id="SM00066">
    <property type="entry name" value="GAL4"/>
    <property type="match status" value="1"/>
</dbReference>
<feature type="compositionally biased region" description="Low complexity" evidence="3">
    <location>
        <begin position="144"/>
        <end position="165"/>
    </location>
</feature>
<feature type="compositionally biased region" description="Basic residues" evidence="3">
    <location>
        <begin position="93"/>
        <end position="110"/>
    </location>
</feature>
<evidence type="ECO:0000313" key="5">
    <source>
        <dbReference type="EMBL" id="TKW54143.1"/>
    </source>
</evidence>
<evidence type="ECO:0000259" key="4">
    <source>
        <dbReference type="PROSITE" id="PS50048"/>
    </source>
</evidence>
<dbReference type="GO" id="GO:0006351">
    <property type="term" value="P:DNA-templated transcription"/>
    <property type="evidence" value="ECO:0007669"/>
    <property type="project" value="InterPro"/>
</dbReference>
<proteinExistence type="predicted"/>
<organism evidence="5 6">
    <name type="scientific">Colletotrichum tanaceti</name>
    <dbReference type="NCBI Taxonomy" id="1306861"/>
    <lineage>
        <taxon>Eukaryota</taxon>
        <taxon>Fungi</taxon>
        <taxon>Dikarya</taxon>
        <taxon>Ascomycota</taxon>
        <taxon>Pezizomycotina</taxon>
        <taxon>Sordariomycetes</taxon>
        <taxon>Hypocreomycetidae</taxon>
        <taxon>Glomerellales</taxon>
        <taxon>Glomerellaceae</taxon>
        <taxon>Colletotrichum</taxon>
        <taxon>Colletotrichum destructivum species complex</taxon>
    </lineage>
</organism>
<dbReference type="Pfam" id="PF04082">
    <property type="entry name" value="Fungal_trans"/>
    <property type="match status" value="1"/>
</dbReference>
<dbReference type="Proteomes" id="UP000310108">
    <property type="component" value="Unassembled WGS sequence"/>
</dbReference>
<protein>
    <submittedName>
        <fullName evidence="5">Putative transcriptional regulatory protein</fullName>
    </submittedName>
</protein>
<reference evidence="5 6" key="1">
    <citation type="journal article" date="2019" name="PLoS ONE">
        <title>Comparative genome analysis indicates high evolutionary potential of pathogenicity genes in Colletotrichum tanaceti.</title>
        <authorList>
            <person name="Lelwala R.V."/>
            <person name="Korhonen P.K."/>
            <person name="Young N.D."/>
            <person name="Scott J.B."/>
            <person name="Ades P.A."/>
            <person name="Gasser R.B."/>
            <person name="Taylor P.W.J."/>
        </authorList>
    </citation>
    <scope>NUCLEOTIDE SEQUENCE [LARGE SCALE GENOMIC DNA]</scope>
    <source>
        <strain evidence="5">BRIP57314</strain>
    </source>
</reference>
<dbReference type="Gene3D" id="4.10.240.10">
    <property type="entry name" value="Zn(2)-C6 fungal-type DNA-binding domain"/>
    <property type="match status" value="1"/>
</dbReference>
<dbReference type="GO" id="GO:0008270">
    <property type="term" value="F:zinc ion binding"/>
    <property type="evidence" value="ECO:0007669"/>
    <property type="project" value="InterPro"/>
</dbReference>
<dbReference type="GO" id="GO:0003677">
    <property type="term" value="F:DNA binding"/>
    <property type="evidence" value="ECO:0007669"/>
    <property type="project" value="InterPro"/>
</dbReference>
<gene>
    <name evidence="5" type="ORF">CTA1_6420</name>
</gene>
<dbReference type="InterPro" id="IPR050797">
    <property type="entry name" value="Carb_Metab_Trans_Reg"/>
</dbReference>
<dbReference type="GO" id="GO:0005634">
    <property type="term" value="C:nucleus"/>
    <property type="evidence" value="ECO:0007669"/>
    <property type="project" value="TreeGrafter"/>
</dbReference>
<evidence type="ECO:0000313" key="6">
    <source>
        <dbReference type="Proteomes" id="UP000310108"/>
    </source>
</evidence>
<evidence type="ECO:0000256" key="2">
    <source>
        <dbReference type="ARBA" id="ARBA00023242"/>
    </source>
</evidence>
<dbReference type="EMBL" id="PJEX01000153">
    <property type="protein sequence ID" value="TKW54143.1"/>
    <property type="molecule type" value="Genomic_DNA"/>
</dbReference>
<keyword evidence="2" id="KW-0539">Nucleus</keyword>
<dbReference type="CDD" id="cd00067">
    <property type="entry name" value="GAL4"/>
    <property type="match status" value="1"/>
</dbReference>
<dbReference type="SUPFAM" id="SSF57701">
    <property type="entry name" value="Zn2/Cys6 DNA-binding domain"/>
    <property type="match status" value="1"/>
</dbReference>
<dbReference type="CDD" id="cd12148">
    <property type="entry name" value="fungal_TF_MHR"/>
    <property type="match status" value="1"/>
</dbReference>
<keyword evidence="6" id="KW-1185">Reference proteome</keyword>
<dbReference type="GO" id="GO:0000981">
    <property type="term" value="F:DNA-binding transcription factor activity, RNA polymerase II-specific"/>
    <property type="evidence" value="ECO:0007669"/>
    <property type="project" value="InterPro"/>
</dbReference>
<dbReference type="PROSITE" id="PS00463">
    <property type="entry name" value="ZN2_CY6_FUNGAL_1"/>
    <property type="match status" value="1"/>
</dbReference>
<accession>A0A4U6XFC2</accession>
<dbReference type="GO" id="GO:0001080">
    <property type="term" value="P:nitrogen catabolite activation of transcription from RNA polymerase II promoter"/>
    <property type="evidence" value="ECO:0007669"/>
    <property type="project" value="TreeGrafter"/>
</dbReference>
<dbReference type="OrthoDB" id="3034343at2759"/>
<keyword evidence="1" id="KW-0479">Metal-binding</keyword>
<comment type="caution">
    <text evidence="5">The sequence shown here is derived from an EMBL/GenBank/DDBJ whole genome shotgun (WGS) entry which is preliminary data.</text>
</comment>
<dbReference type="PROSITE" id="PS50048">
    <property type="entry name" value="ZN2_CY6_FUNGAL_2"/>
    <property type="match status" value="1"/>
</dbReference>
<sequence length="743" mass="81697">MSPVTIADQPTPRPYRSHLRPACLQCRRRKSRCQQQEGIASSTCQMCHVYGTDCEYPPSPRSAAGRVPTPAPAPPLNPGKVQKPYRTTNTNHHNNHNHNHNRNRNQHQRRLPQSNTPCRREPLASSAAKVYASQAAAVPTIRHSTSSPTSTASSGGSAPGSSSGPQVVLDPHNTHLMLALDSPEDEDNSHIIGPAVTNDTQVLADYLSSEPAIHERMIRVVKPRRPGGAQPNQGMPSRSTGSGGVRKPVIFTAVRKRPYGLSPRQTAPLQKYQIVEKMLEPWTSTLIDLYFQKVNICFPLLDEVSFKHQFTTARDRISPALLSVLYAHSMIFWKDSPDLPAEYCPDSRFIWNQATETLFSELHISPGISTIIAIILNVGGRPTTSMIMNEIQLGAAVSLAQSLGLNRDPTDWNISVPEKCLRMKIWWALVVHDKWLSLAYGTPPQIKRYQYDVPDPSLEYLITTQDATDAQRQAASVFVALVTLTGVLDKFLDHVYDLNQERDQQSGGRTLSLDLELSLGQWEDSLGDDVRRIITRGNDLRTPGAANLRLAYLSTRLLRRRIELDIEKQDDNATAATATTAGTAASTASTAAAAAYPGDALTNRYIQVRRAAEEIVLLAQELEADHLGDFWLPVSAFAFTSATTFLLRCALETENNAAGGLAQSASLRLAKDLVDALQAHRRDAGWDLGDLCLAQYADVVERLLAAAAAGGSPSATVPEFQQLMMTSEVPVIDELFPNLWDMF</sequence>
<dbReference type="InterPro" id="IPR007219">
    <property type="entry name" value="XnlR_reg_dom"/>
</dbReference>
<dbReference type="Pfam" id="PF00172">
    <property type="entry name" value="Zn_clus"/>
    <property type="match status" value="1"/>
</dbReference>
<evidence type="ECO:0000256" key="1">
    <source>
        <dbReference type="ARBA" id="ARBA00022723"/>
    </source>
</evidence>
<evidence type="ECO:0000256" key="3">
    <source>
        <dbReference type="SAM" id="MobiDB-lite"/>
    </source>
</evidence>
<dbReference type="PANTHER" id="PTHR31668:SF10">
    <property type="entry name" value="ZN(II)2CYS6 TRANSCRIPTION FACTOR (EUROFUNG)"/>
    <property type="match status" value="1"/>
</dbReference>